<dbReference type="InterPro" id="IPR002970">
    <property type="entry name" value="Tick_his-bd"/>
</dbReference>
<proteinExistence type="evidence at transcript level"/>
<dbReference type="AlphaFoldDB" id="A0A0K8RIC9"/>
<accession>A0A0K8RIC9</accession>
<feature type="signal peptide" evidence="1">
    <location>
        <begin position="1"/>
        <end position="24"/>
    </location>
</feature>
<dbReference type="InterPro" id="IPR012674">
    <property type="entry name" value="Calycin"/>
</dbReference>
<dbReference type="Pfam" id="PF02098">
    <property type="entry name" value="His_binding"/>
    <property type="match status" value="1"/>
</dbReference>
<dbReference type="SUPFAM" id="SSF50814">
    <property type="entry name" value="Lipocalins"/>
    <property type="match status" value="1"/>
</dbReference>
<dbReference type="GO" id="GO:0043176">
    <property type="term" value="F:amine binding"/>
    <property type="evidence" value="ECO:0007669"/>
    <property type="project" value="InterPro"/>
</dbReference>
<organism evidence="2">
    <name type="scientific">Ixodes ricinus</name>
    <name type="common">Common tick</name>
    <name type="synonym">Acarus ricinus</name>
    <dbReference type="NCBI Taxonomy" id="34613"/>
    <lineage>
        <taxon>Eukaryota</taxon>
        <taxon>Metazoa</taxon>
        <taxon>Ecdysozoa</taxon>
        <taxon>Arthropoda</taxon>
        <taxon>Chelicerata</taxon>
        <taxon>Arachnida</taxon>
        <taxon>Acari</taxon>
        <taxon>Parasitiformes</taxon>
        <taxon>Ixodida</taxon>
        <taxon>Ixodoidea</taxon>
        <taxon>Ixodidae</taxon>
        <taxon>Ixodinae</taxon>
        <taxon>Ixodes</taxon>
    </lineage>
</organism>
<sequence length="191" mass="21860">MTTQLSTVFCIMAAAIIHLPEVHSKPNPEKKYDAWQELNTRFNERYYLTHRSHVVDVKLGGRARCVSVLKTTPVFGEHSINARITIKANRPTDVATNKDVKMTAYTPKGSGTEYKIKTMDQHTRELLYNQELTYTDHRSCRVLVYTADGDTHCQLWVNQRAASSVSRGCTTEYRKYCSAMHPVFQPECLNN</sequence>
<dbReference type="EMBL" id="GADI01003549">
    <property type="protein sequence ID" value="JAA70259.1"/>
    <property type="molecule type" value="mRNA"/>
</dbReference>
<protein>
    <submittedName>
        <fullName evidence="2">Putative salivary lipocalin</fullName>
    </submittedName>
</protein>
<evidence type="ECO:0000256" key="1">
    <source>
        <dbReference type="SAM" id="SignalP"/>
    </source>
</evidence>
<name>A0A0K8RIC9_IXORI</name>
<dbReference type="GO" id="GO:0030682">
    <property type="term" value="P:symbiont-mediated perturbation of host defenses"/>
    <property type="evidence" value="ECO:0007669"/>
    <property type="project" value="InterPro"/>
</dbReference>
<evidence type="ECO:0000313" key="2">
    <source>
        <dbReference type="EMBL" id="JAA70259.1"/>
    </source>
</evidence>
<keyword evidence="1" id="KW-0732">Signal</keyword>
<reference evidence="2" key="1">
    <citation type="submission" date="2012-12" db="EMBL/GenBank/DDBJ databases">
        <title>Identification and characterization of a phenylalanine ammonia-lyase gene family in Isatis indigotica Fort.</title>
        <authorList>
            <person name="Liu Q."/>
            <person name="Chen J."/>
            <person name="Zhou X."/>
            <person name="Di P."/>
            <person name="Xiao Y."/>
            <person name="Xuan H."/>
            <person name="Zhang L."/>
            <person name="Chen W."/>
        </authorList>
    </citation>
    <scope>NUCLEOTIDE SEQUENCE</scope>
    <source>
        <tissue evidence="2">Salivary gland</tissue>
    </source>
</reference>
<feature type="chain" id="PRO_5005518156" evidence="1">
    <location>
        <begin position="25"/>
        <end position="191"/>
    </location>
</feature>
<dbReference type="Gene3D" id="2.40.128.20">
    <property type="match status" value="1"/>
</dbReference>